<organism evidence="2 3">
    <name type="scientific">Streptomyces luteosporeus</name>
    <dbReference type="NCBI Taxonomy" id="173856"/>
    <lineage>
        <taxon>Bacteria</taxon>
        <taxon>Bacillati</taxon>
        <taxon>Actinomycetota</taxon>
        <taxon>Actinomycetes</taxon>
        <taxon>Kitasatosporales</taxon>
        <taxon>Streptomycetaceae</taxon>
        <taxon>Streptomyces</taxon>
    </lineage>
</organism>
<sequence length="141" mass="15595">MIRYPEHPVEAVVQTDALQGALNTDKATARSPLSGAAAQGAGETPRSRVLIAMQYNCPQQALDEHNSLSSFRAKNKPHNAAQRRTLLAAVARLENERVDELTVLGTRYRVVRGEEYTGLGRDGIEQPRPTRARARRPQLEP</sequence>
<comment type="caution">
    <text evidence="2">The sequence shown here is derived from an EMBL/GenBank/DDBJ whole genome shotgun (WGS) entry which is preliminary data.</text>
</comment>
<accession>A0ABN3U852</accession>
<dbReference type="Pfam" id="PF19379">
    <property type="entry name" value="DUF5954"/>
    <property type="match status" value="1"/>
</dbReference>
<dbReference type="RefSeq" id="WP_344439581.1">
    <property type="nucleotide sequence ID" value="NZ_BAAASL010000030.1"/>
</dbReference>
<evidence type="ECO:0000313" key="3">
    <source>
        <dbReference type="Proteomes" id="UP001500886"/>
    </source>
</evidence>
<feature type="compositionally biased region" description="Basic residues" evidence="1">
    <location>
        <begin position="130"/>
        <end position="141"/>
    </location>
</feature>
<proteinExistence type="predicted"/>
<keyword evidence="3" id="KW-1185">Reference proteome</keyword>
<feature type="region of interest" description="Disordered" evidence="1">
    <location>
        <begin position="118"/>
        <end position="141"/>
    </location>
</feature>
<protein>
    <submittedName>
        <fullName evidence="2">Uncharacterized protein</fullName>
    </submittedName>
</protein>
<evidence type="ECO:0000313" key="2">
    <source>
        <dbReference type="EMBL" id="GAA2725428.1"/>
    </source>
</evidence>
<gene>
    <name evidence="2" type="ORF">GCM10010315_57470</name>
</gene>
<dbReference type="InterPro" id="IPR045998">
    <property type="entry name" value="DUF5954"/>
</dbReference>
<evidence type="ECO:0000256" key="1">
    <source>
        <dbReference type="SAM" id="MobiDB-lite"/>
    </source>
</evidence>
<reference evidence="2 3" key="1">
    <citation type="journal article" date="2019" name="Int. J. Syst. Evol. Microbiol.">
        <title>The Global Catalogue of Microorganisms (GCM) 10K type strain sequencing project: providing services to taxonomists for standard genome sequencing and annotation.</title>
        <authorList>
            <consortium name="The Broad Institute Genomics Platform"/>
            <consortium name="The Broad Institute Genome Sequencing Center for Infectious Disease"/>
            <person name="Wu L."/>
            <person name="Ma J."/>
        </authorList>
    </citation>
    <scope>NUCLEOTIDE SEQUENCE [LARGE SCALE GENOMIC DNA]</scope>
    <source>
        <strain evidence="2 3">JCM 4542</strain>
    </source>
</reference>
<dbReference type="Proteomes" id="UP001500886">
    <property type="component" value="Unassembled WGS sequence"/>
</dbReference>
<name>A0ABN3U852_9ACTN</name>
<dbReference type="EMBL" id="BAAASL010000030">
    <property type="protein sequence ID" value="GAA2725428.1"/>
    <property type="molecule type" value="Genomic_DNA"/>
</dbReference>